<name>H5XD73_9PSEU</name>
<reference evidence="2 3" key="1">
    <citation type="submission" date="2011-11" db="EMBL/GenBank/DDBJ databases">
        <title>The Noncontiguous Finished sequence of Saccharomonospora cyanea NA-134.</title>
        <authorList>
            <consortium name="US DOE Joint Genome Institute"/>
            <person name="Lucas S."/>
            <person name="Han J."/>
            <person name="Lapidus A."/>
            <person name="Cheng J.-F."/>
            <person name="Goodwin L."/>
            <person name="Pitluck S."/>
            <person name="Peters L."/>
            <person name="Ovchinnikova G."/>
            <person name="Lu M."/>
            <person name="Detter J.C."/>
            <person name="Han C."/>
            <person name="Tapia R."/>
            <person name="Land M."/>
            <person name="Hauser L."/>
            <person name="Kyrpides N."/>
            <person name="Ivanova N."/>
            <person name="Pagani I."/>
            <person name="Brambilla E.-M."/>
            <person name="Klenk H.-P."/>
            <person name="Woyke T."/>
        </authorList>
    </citation>
    <scope>NUCLEOTIDE SEQUENCE [LARGE SCALE GENOMIC DNA]</scope>
    <source>
        <strain evidence="2 3">NA-134</strain>
    </source>
</reference>
<dbReference type="OrthoDB" id="3763081at2"/>
<gene>
    <name evidence="2" type="ORF">SaccyDRAFT_0214</name>
</gene>
<organism evidence="2 3">
    <name type="scientific">Saccharomonospora cyanea NA-134</name>
    <dbReference type="NCBI Taxonomy" id="882082"/>
    <lineage>
        <taxon>Bacteria</taxon>
        <taxon>Bacillati</taxon>
        <taxon>Actinomycetota</taxon>
        <taxon>Actinomycetes</taxon>
        <taxon>Pseudonocardiales</taxon>
        <taxon>Pseudonocardiaceae</taxon>
        <taxon>Saccharomonospora</taxon>
    </lineage>
</organism>
<dbReference type="SUPFAM" id="SSF51735">
    <property type="entry name" value="NAD(P)-binding Rossmann-fold domains"/>
    <property type="match status" value="1"/>
</dbReference>
<sequence>MKLTVLGATGGTGRSVVSQALDAGHAVTAVVRGRDALGLTHKALREVVADVFDATSLESAVAGSDAVLSALGPRGRRDTSAVCSTAVRNVVEVMRRTGTTRIVAVSAQPVLRSGAGEPLWFRATTRPLVRALYRTVYADLERMEEVLRASGTEWTVLRPPYLTDKPATGRYRTAVDASVPGGSLPRGDLARAMLDMLAEAATVRAALGVGPGGR</sequence>
<dbReference type="STRING" id="882082.SaccyDRAFT_0214"/>
<evidence type="ECO:0000313" key="2">
    <source>
        <dbReference type="EMBL" id="EHR59153.1"/>
    </source>
</evidence>
<evidence type="ECO:0000259" key="1">
    <source>
        <dbReference type="Pfam" id="PF13460"/>
    </source>
</evidence>
<dbReference type="PANTHER" id="PTHR43355">
    <property type="entry name" value="FLAVIN REDUCTASE (NADPH)"/>
    <property type="match status" value="1"/>
</dbReference>
<dbReference type="InterPro" id="IPR051606">
    <property type="entry name" value="Polyketide_Oxido-like"/>
</dbReference>
<dbReference type="PANTHER" id="PTHR43355:SF2">
    <property type="entry name" value="FLAVIN REDUCTASE (NADPH)"/>
    <property type="match status" value="1"/>
</dbReference>
<dbReference type="eggNOG" id="COG0702">
    <property type="taxonomic scope" value="Bacteria"/>
</dbReference>
<feature type="domain" description="NAD(P)-binding" evidence="1">
    <location>
        <begin position="7"/>
        <end position="199"/>
    </location>
</feature>
<dbReference type="GO" id="GO:0042602">
    <property type="term" value="F:riboflavin reductase (NADPH) activity"/>
    <property type="evidence" value="ECO:0007669"/>
    <property type="project" value="TreeGrafter"/>
</dbReference>
<dbReference type="Proteomes" id="UP000002791">
    <property type="component" value="Chromosome"/>
</dbReference>
<dbReference type="Gene3D" id="3.40.50.720">
    <property type="entry name" value="NAD(P)-binding Rossmann-like Domain"/>
    <property type="match status" value="1"/>
</dbReference>
<evidence type="ECO:0000313" key="3">
    <source>
        <dbReference type="Proteomes" id="UP000002791"/>
    </source>
</evidence>
<protein>
    <submittedName>
        <fullName evidence="2">Putative NADH-flavin reductase</fullName>
    </submittedName>
</protein>
<dbReference type="AlphaFoldDB" id="H5XD73"/>
<dbReference type="InterPro" id="IPR036291">
    <property type="entry name" value="NAD(P)-bd_dom_sf"/>
</dbReference>
<accession>H5XD73</accession>
<keyword evidence="3" id="KW-1185">Reference proteome</keyword>
<dbReference type="GO" id="GO:0004074">
    <property type="term" value="F:biliverdin reductase [NAD(P)H] activity"/>
    <property type="evidence" value="ECO:0007669"/>
    <property type="project" value="TreeGrafter"/>
</dbReference>
<dbReference type="Pfam" id="PF13460">
    <property type="entry name" value="NAD_binding_10"/>
    <property type="match status" value="1"/>
</dbReference>
<dbReference type="HOGENOM" id="CLU_025711_4_5_11"/>
<dbReference type="EMBL" id="CM001440">
    <property type="protein sequence ID" value="EHR59153.1"/>
    <property type="molecule type" value="Genomic_DNA"/>
</dbReference>
<dbReference type="RefSeq" id="WP_005452783.1">
    <property type="nucleotide sequence ID" value="NZ_CM001440.1"/>
</dbReference>
<dbReference type="InterPro" id="IPR016040">
    <property type="entry name" value="NAD(P)-bd_dom"/>
</dbReference>
<proteinExistence type="predicted"/>